<organism evidence="2 3">
    <name type="scientific">candidate division MSBL1 archaeon SCGC-AAA382C18</name>
    <dbReference type="NCBI Taxonomy" id="1698281"/>
    <lineage>
        <taxon>Archaea</taxon>
        <taxon>Methanobacteriati</taxon>
        <taxon>Methanobacteriota</taxon>
        <taxon>candidate division MSBL1</taxon>
    </lineage>
</organism>
<accession>A0A133VJL6</accession>
<reference evidence="2 3" key="1">
    <citation type="journal article" date="2016" name="Sci. Rep.">
        <title>Metabolic traits of an uncultured archaeal lineage -MSBL1- from brine pools of the Red Sea.</title>
        <authorList>
            <person name="Mwirichia R."/>
            <person name="Alam I."/>
            <person name="Rashid M."/>
            <person name="Vinu M."/>
            <person name="Ba-Alawi W."/>
            <person name="Anthony Kamau A."/>
            <person name="Kamanda Ngugi D."/>
            <person name="Goker M."/>
            <person name="Klenk H.P."/>
            <person name="Bajic V."/>
            <person name="Stingl U."/>
        </authorList>
    </citation>
    <scope>NUCLEOTIDE SEQUENCE [LARGE SCALE GENOMIC DNA]</scope>
    <source>
        <strain evidence="2">SCGC-AAA382C18</strain>
    </source>
</reference>
<protein>
    <submittedName>
        <fullName evidence="2">Uncharacterized protein</fullName>
    </submittedName>
</protein>
<keyword evidence="3" id="KW-1185">Reference proteome</keyword>
<feature type="compositionally biased region" description="Basic and acidic residues" evidence="1">
    <location>
        <begin position="95"/>
        <end position="106"/>
    </location>
</feature>
<proteinExistence type="predicted"/>
<comment type="caution">
    <text evidence="2">The sequence shown here is derived from an EMBL/GenBank/DDBJ whole genome shotgun (WGS) entry which is preliminary data.</text>
</comment>
<feature type="region of interest" description="Disordered" evidence="1">
    <location>
        <begin position="39"/>
        <end position="64"/>
    </location>
</feature>
<feature type="compositionally biased region" description="Acidic residues" evidence="1">
    <location>
        <begin position="44"/>
        <end position="55"/>
    </location>
</feature>
<sequence>MKIRVTKTFQYEGKEYEEGQKVDLPDSVGRSVLEKGFGKKIEEETPTIESIEEPEEERKKPPEWKRKIWISEDRNLSVSIWPPGGKFNSPSVTLEENRRDDSGNWESDRIYLPTGSALLALSAHLQSAWEEIQEIKTGEKN</sequence>
<feature type="region of interest" description="Disordered" evidence="1">
    <location>
        <begin position="80"/>
        <end position="106"/>
    </location>
</feature>
<dbReference type="Proteomes" id="UP000070404">
    <property type="component" value="Unassembled WGS sequence"/>
</dbReference>
<dbReference type="EMBL" id="LHYF01000031">
    <property type="protein sequence ID" value="KXB06621.1"/>
    <property type="molecule type" value="Genomic_DNA"/>
</dbReference>
<evidence type="ECO:0000313" key="3">
    <source>
        <dbReference type="Proteomes" id="UP000070404"/>
    </source>
</evidence>
<name>A0A133VJL6_9EURY</name>
<evidence type="ECO:0000256" key="1">
    <source>
        <dbReference type="SAM" id="MobiDB-lite"/>
    </source>
</evidence>
<dbReference type="AlphaFoldDB" id="A0A133VJL6"/>
<gene>
    <name evidence="2" type="ORF">AKJ52_01910</name>
</gene>
<evidence type="ECO:0000313" key="2">
    <source>
        <dbReference type="EMBL" id="KXB06621.1"/>
    </source>
</evidence>